<protein>
    <submittedName>
        <fullName evidence="1">DUF1364 domain-containing protein</fullName>
    </submittedName>
</protein>
<keyword evidence="2" id="KW-1185">Reference proteome</keyword>
<dbReference type="Gene3D" id="3.30.50.20">
    <property type="entry name" value="prophage-derive protein ybcO"/>
    <property type="match status" value="1"/>
</dbReference>
<dbReference type="Proteomes" id="UP000663181">
    <property type="component" value="Chromosome"/>
</dbReference>
<name>A0ABX7GXT9_9GAMM</name>
<proteinExistence type="predicted"/>
<dbReference type="Pfam" id="PF07102">
    <property type="entry name" value="YbcO"/>
    <property type="match status" value="1"/>
</dbReference>
<reference evidence="1 2" key="1">
    <citation type="submission" date="2020-10" db="EMBL/GenBank/DDBJ databases">
        <title>Phylogeny of dyella-like bacteria.</title>
        <authorList>
            <person name="Fu J."/>
        </authorList>
    </citation>
    <scope>NUCLEOTIDE SEQUENCE [LARGE SCALE GENOMIC DNA]</scope>
    <source>
        <strain evidence="1 2">DHOB09</strain>
    </source>
</reference>
<accession>A0ABX7GXT9</accession>
<organism evidence="1 2">
    <name type="scientific">Dyella caseinilytica</name>
    <dbReference type="NCBI Taxonomy" id="1849581"/>
    <lineage>
        <taxon>Bacteria</taxon>
        <taxon>Pseudomonadati</taxon>
        <taxon>Pseudomonadota</taxon>
        <taxon>Gammaproteobacteria</taxon>
        <taxon>Lysobacterales</taxon>
        <taxon>Rhodanobacteraceae</taxon>
        <taxon>Dyella</taxon>
    </lineage>
</organism>
<dbReference type="EMBL" id="CP064030">
    <property type="protein sequence ID" value="QRN55232.1"/>
    <property type="molecule type" value="Genomic_DNA"/>
</dbReference>
<evidence type="ECO:0000313" key="2">
    <source>
        <dbReference type="Proteomes" id="UP000663181"/>
    </source>
</evidence>
<sequence length="92" mass="9809">MNLRKLARGQACLVRLPGCDGGGETTVLAHYRMLPYCGIGIKPPDQLAAFACAACHDAIDGRRNCGLPRTEMRLAHAEACLRTALAVLEMAA</sequence>
<dbReference type="InterPro" id="IPR010774">
    <property type="entry name" value="YbcO"/>
</dbReference>
<evidence type="ECO:0000313" key="1">
    <source>
        <dbReference type="EMBL" id="QRN55232.1"/>
    </source>
</evidence>
<gene>
    <name evidence="1" type="ORF">ISN74_07855</name>
</gene>
<dbReference type="RefSeq" id="WP_188798800.1">
    <property type="nucleotide sequence ID" value="NZ_BMIZ01000001.1"/>
</dbReference>